<protein>
    <submittedName>
        <fullName evidence="9">Laminin subunit beta-1-like</fullName>
    </submittedName>
</protein>
<dbReference type="SUPFAM" id="SSF57196">
    <property type="entry name" value="EGF/Laminin"/>
    <property type="match status" value="3"/>
</dbReference>
<feature type="disulfide bond" evidence="6">
    <location>
        <begin position="157"/>
        <end position="166"/>
    </location>
</feature>
<evidence type="ECO:0000313" key="8">
    <source>
        <dbReference type="Proteomes" id="UP000694888"/>
    </source>
</evidence>
<dbReference type="SMART" id="SM00180">
    <property type="entry name" value="EGF_Lam"/>
    <property type="match status" value="3"/>
</dbReference>
<feature type="domain" description="Laminin EGF-like" evidence="7">
    <location>
        <begin position="92"/>
        <end position="137"/>
    </location>
</feature>
<feature type="disulfide bond" evidence="6">
    <location>
        <begin position="44"/>
        <end position="56"/>
    </location>
</feature>
<sequence>MKNEFLYSRCDVLQFPSLKQELPEQCQRHTFSISAVLHNGALECNCDVTGSLSLECNPSGGQCECKPNVVGRRCDQCAPGTYGFGPSGCRPCDCHEFGARDNFCDDRTGQCTCIQNVGGRACDQCLFGFWGFPQCRQCQCNGNADVCDPLTGACINCRNFTSGSFCERCEDGYYGDPRIGARIPCRPCMCPGGPGSPAQHADTCSFDPRSQQVFCNCRTGYTGKGKCSG</sequence>
<dbReference type="Pfam" id="PF00053">
    <property type="entry name" value="EGF_laminin"/>
    <property type="match status" value="2"/>
</dbReference>
<dbReference type="PANTHER" id="PTHR10574:SF375">
    <property type="entry name" value="LAMININ SUBUNIT BETA-1"/>
    <property type="match status" value="1"/>
</dbReference>
<keyword evidence="2" id="KW-0677">Repeat</keyword>
<feature type="domain" description="Laminin EGF-like" evidence="7">
    <location>
        <begin position="138"/>
        <end position="187"/>
    </location>
</feature>
<keyword evidence="4" id="KW-0325">Glycoprotein</keyword>
<feature type="disulfide bond" evidence="6">
    <location>
        <begin position="94"/>
        <end position="111"/>
    </location>
</feature>
<dbReference type="InterPro" id="IPR056863">
    <property type="entry name" value="LMN_ATRN_NET-like_EGF"/>
</dbReference>
<dbReference type="CDD" id="cd00055">
    <property type="entry name" value="EGF_Lam"/>
    <property type="match status" value="3"/>
</dbReference>
<feature type="domain" description="Laminin EGF-like" evidence="7">
    <location>
        <begin position="44"/>
        <end position="91"/>
    </location>
</feature>
<dbReference type="PROSITE" id="PS50027">
    <property type="entry name" value="EGF_LAM_2"/>
    <property type="match status" value="3"/>
</dbReference>
<dbReference type="PANTHER" id="PTHR10574">
    <property type="entry name" value="NETRIN/LAMININ-RELATED"/>
    <property type="match status" value="1"/>
</dbReference>
<feature type="disulfide bond" evidence="6">
    <location>
        <begin position="92"/>
        <end position="104"/>
    </location>
</feature>
<feature type="disulfide bond" evidence="6">
    <location>
        <begin position="46"/>
        <end position="63"/>
    </location>
</feature>
<dbReference type="Pfam" id="PF24973">
    <property type="entry name" value="EGF_LMN_ATRN"/>
    <property type="match status" value="1"/>
</dbReference>
<feature type="disulfide bond" evidence="6">
    <location>
        <begin position="113"/>
        <end position="122"/>
    </location>
</feature>
<feature type="disulfide bond" evidence="6">
    <location>
        <begin position="65"/>
        <end position="74"/>
    </location>
</feature>
<evidence type="ECO:0000256" key="5">
    <source>
        <dbReference type="ARBA" id="ARBA00023292"/>
    </source>
</evidence>
<keyword evidence="1" id="KW-0732">Signal</keyword>
<evidence type="ECO:0000256" key="2">
    <source>
        <dbReference type="ARBA" id="ARBA00022737"/>
    </source>
</evidence>
<comment type="caution">
    <text evidence="6">Lacks conserved residue(s) required for the propagation of feature annotation.</text>
</comment>
<dbReference type="InterPro" id="IPR002049">
    <property type="entry name" value="LE_dom"/>
</dbReference>
<name>A0ABM1W4N7_APLCA</name>
<dbReference type="RefSeq" id="XP_035829630.1">
    <property type="nucleotide sequence ID" value="XM_035973737.1"/>
</dbReference>
<evidence type="ECO:0000256" key="1">
    <source>
        <dbReference type="ARBA" id="ARBA00022729"/>
    </source>
</evidence>
<dbReference type="InterPro" id="IPR050440">
    <property type="entry name" value="Laminin/Netrin_ECM"/>
</dbReference>
<gene>
    <name evidence="9" type="primary">LOC118479106</name>
</gene>
<reference evidence="9" key="1">
    <citation type="submission" date="2025-08" db="UniProtKB">
        <authorList>
            <consortium name="RefSeq"/>
        </authorList>
    </citation>
    <scope>IDENTIFICATION</scope>
</reference>
<dbReference type="GeneID" id="118479106"/>
<evidence type="ECO:0000256" key="3">
    <source>
        <dbReference type="ARBA" id="ARBA00023157"/>
    </source>
</evidence>
<keyword evidence="3 6" id="KW-1015">Disulfide bond</keyword>
<dbReference type="Gene3D" id="2.10.25.10">
    <property type="entry name" value="Laminin"/>
    <property type="match status" value="3"/>
</dbReference>
<dbReference type="PRINTS" id="PR00011">
    <property type="entry name" value="EGFLAMININ"/>
</dbReference>
<accession>A0ABM1W4N7</accession>
<keyword evidence="8" id="KW-1185">Reference proteome</keyword>
<dbReference type="Proteomes" id="UP000694888">
    <property type="component" value="Unplaced"/>
</dbReference>
<proteinExistence type="predicted"/>
<dbReference type="PROSITE" id="PS01248">
    <property type="entry name" value="EGF_LAM_1"/>
    <property type="match status" value="2"/>
</dbReference>
<keyword evidence="5 6" id="KW-0424">Laminin EGF-like domain</keyword>
<evidence type="ECO:0000259" key="7">
    <source>
        <dbReference type="PROSITE" id="PS50027"/>
    </source>
</evidence>
<evidence type="ECO:0000256" key="6">
    <source>
        <dbReference type="PROSITE-ProRule" id="PRU00460"/>
    </source>
</evidence>
<organism evidence="8 9">
    <name type="scientific">Aplysia californica</name>
    <name type="common">California sea hare</name>
    <dbReference type="NCBI Taxonomy" id="6500"/>
    <lineage>
        <taxon>Eukaryota</taxon>
        <taxon>Metazoa</taxon>
        <taxon>Spiralia</taxon>
        <taxon>Lophotrochozoa</taxon>
        <taxon>Mollusca</taxon>
        <taxon>Gastropoda</taxon>
        <taxon>Heterobranchia</taxon>
        <taxon>Euthyneura</taxon>
        <taxon>Tectipleura</taxon>
        <taxon>Aplysiida</taxon>
        <taxon>Aplysioidea</taxon>
        <taxon>Aplysiidae</taxon>
        <taxon>Aplysia</taxon>
    </lineage>
</organism>
<evidence type="ECO:0000313" key="9">
    <source>
        <dbReference type="RefSeq" id="XP_035829630.1"/>
    </source>
</evidence>
<evidence type="ECO:0000256" key="4">
    <source>
        <dbReference type="ARBA" id="ARBA00023180"/>
    </source>
</evidence>